<sequence length="1412" mass="157461">MCVLNQGKIDLSSQNKGSYMYLSLQVVMTTDFCMPKGGFFDLTHTLYMDSESRTVNVKPVPLPRKSNKNFEPRETKSLSPKPSTESSSDINSNIDHLLEPKPNVSKFSSPPTTSPSSKPVPLPRKFLRSNGTPSSSCGNMPDLTNFPSAPHSISGSVKSEDFEDVDDDIDYENIPSRPNMQPKDSENKRGTINLFKRVVGDPFEDFESSIKETDTLSTLSFRSPLEDLDDAARSRISISSLSSSTTSTSKSSSDYSDHYMEPPPARPLPAELTVGGKWRRSTGSPGGSGHSYSSNTVPSRPKRSPNIILPRLSSLEESEVMKSTSPNGKKQVGKMLSCPPGSGPPSGIRDSSELCYEPISSYSTSPSGGKFNTISFSSTKAISNSGNISSSSSSNTAECNLPINSNFCNSKRITVPNVERMPFTAQSLTNHASFKGGEAESRRHFDPTAYDVSDVHRASFPNKISSPFLDDLKGRNRRSLATPVSGSQELKSESESERVSRGSSVILRRHSSSRSTSSSVGSSSGSSRSSYKKNVHEYDEVAIEDGAVVFLSHSSSDSSATLRNNSCSSLTSRNSVVQEFDPLFDARTNNVSTGFPPTAKPLDLNDTQQHRYEYIDTDGDDGPDTSYDGSTTSDDGRVPPPLPAGPMCMDNPGYSPCTPRHSREIKTIDEMYEPVSSPLDGVSPKSSPKPRMGTRVLRSKTEEFTKQGIIVPPPTVSSPPALEQHYEKSPPVSIPDGGSMSLLANPSTAVQIPAPATSVGVNQSNFFRKFSSKFRLNAIKEERDADKRSESLINSEETYSSITTPCTKCMEPHPESTKCKFVPVYRQNIVFSSHLFKTSGLSKREFSKKWAVLAKGKLTFYNEKSDVVSEYPLDRFAVVSKKNEHRVSQSQTDLKCFELGFAGGKTSNAVFASATEGERCAWMQKFIEVYTSAFPTSVLSNFDKGGWCFIKETVTSDWRPCWLILKDRSLYYSYWRGDESYEMDLRKAREVALSQKDEEYKCPYIENTDVLTVDFICKILYIQTESSKVTSSWEKVIKSTSSQNGSEFHEMQLTLDNVPVIVDKCIDFLCAHGTRTDGIYRQSGSNTRITQLLQDFKTDAWSVQLKEKDLTAHDVAGTLKRFFRTLPEPLVTVRLYNTWIKTSGIASTKQKLKEYARLLEELPEINYNIMKKLMCHLFDVHRLHERNRMPLINLAPIWGPTLMNVDTSTLEQSYEISSSECEVVKDLIENCYTLFRVDDDEIARLKKMQDAVEIFHLGSSQRKCSGDMKVWIFLLEKDENSSINVTLTPNGTTHTIVQQICALNKIPNIENLTLHEVICNEALVRPLHPSEKVIEAVLRWSIWDSEEKKTNYLILKKNTLYPSLVHYAKEPKSISGELKFADSKSKSFRKYTFQFSQATLKYYKDAKYGWII</sequence>
<dbReference type="GO" id="GO:0071944">
    <property type="term" value="C:cell periphery"/>
    <property type="evidence" value="ECO:0007669"/>
    <property type="project" value="UniProtKB-ARBA"/>
</dbReference>
<feature type="region of interest" description="Disordered" evidence="2">
    <location>
        <begin position="239"/>
        <end position="349"/>
    </location>
</feature>
<reference evidence="6 7" key="1">
    <citation type="journal article" date="2016" name="Genome Biol. Evol.">
        <title>Gene Family Evolution Reflects Adaptation to Soil Environmental Stressors in the Genome of the Collembolan Orchesella cincta.</title>
        <authorList>
            <person name="Faddeeva-Vakhrusheva A."/>
            <person name="Derks M.F."/>
            <person name="Anvar S.Y."/>
            <person name="Agamennone V."/>
            <person name="Suring W."/>
            <person name="Smit S."/>
            <person name="van Straalen N.M."/>
            <person name="Roelofs D."/>
        </authorList>
    </citation>
    <scope>NUCLEOTIDE SEQUENCE [LARGE SCALE GENOMIC DNA]</scope>
    <source>
        <tissue evidence="6">Mixed pool</tissue>
    </source>
</reference>
<dbReference type="GO" id="GO:0007165">
    <property type="term" value="P:signal transduction"/>
    <property type="evidence" value="ECO:0007669"/>
    <property type="project" value="InterPro"/>
</dbReference>
<feature type="compositionally biased region" description="Low complexity" evidence="2">
    <location>
        <begin position="77"/>
        <end position="88"/>
    </location>
</feature>
<feature type="compositionally biased region" description="Low complexity" evidence="2">
    <location>
        <begin position="239"/>
        <end position="253"/>
    </location>
</feature>
<evidence type="ECO:0000259" key="3">
    <source>
        <dbReference type="PROSITE" id="PS50003"/>
    </source>
</evidence>
<protein>
    <submittedName>
        <fullName evidence="6">Arf-GAP with Rho-GAP domain, ANK repeat and PH domain-containing protein 2</fullName>
    </submittedName>
</protein>
<dbReference type="InterPro" id="IPR001849">
    <property type="entry name" value="PH_domain"/>
</dbReference>
<dbReference type="Pfam" id="PF00620">
    <property type="entry name" value="RhoGAP"/>
    <property type="match status" value="1"/>
</dbReference>
<dbReference type="EMBL" id="LJIJ01000081">
    <property type="protein sequence ID" value="ODN03250.1"/>
    <property type="molecule type" value="Genomic_DNA"/>
</dbReference>
<dbReference type="SUPFAM" id="SSF54236">
    <property type="entry name" value="Ubiquitin-like"/>
    <property type="match status" value="1"/>
</dbReference>
<feature type="compositionally biased region" description="Acidic residues" evidence="2">
    <location>
        <begin position="161"/>
        <end position="171"/>
    </location>
</feature>
<feature type="domain" description="Ras-associating" evidence="4">
    <location>
        <begin position="1264"/>
        <end position="1360"/>
    </location>
</feature>
<dbReference type="SUPFAM" id="SSF48350">
    <property type="entry name" value="GTPase activation domain, GAP"/>
    <property type="match status" value="1"/>
</dbReference>
<evidence type="ECO:0000259" key="4">
    <source>
        <dbReference type="PROSITE" id="PS50200"/>
    </source>
</evidence>
<feature type="compositionally biased region" description="Polar residues" evidence="2">
    <location>
        <begin position="145"/>
        <end position="157"/>
    </location>
</feature>
<dbReference type="InterPro" id="IPR008936">
    <property type="entry name" value="Rho_GTPase_activation_prot"/>
</dbReference>
<keyword evidence="7" id="KW-1185">Reference proteome</keyword>
<feature type="compositionally biased region" description="Polar residues" evidence="2">
    <location>
        <begin position="129"/>
        <end position="138"/>
    </location>
</feature>
<dbReference type="InterPro" id="IPR029071">
    <property type="entry name" value="Ubiquitin-like_domsf"/>
</dbReference>
<comment type="caution">
    <text evidence="6">The sequence shown here is derived from an EMBL/GenBank/DDBJ whole genome shotgun (WGS) entry which is preliminary data.</text>
</comment>
<feature type="region of interest" description="Disordered" evidence="2">
    <location>
        <begin position="53"/>
        <end position="189"/>
    </location>
</feature>
<feature type="compositionally biased region" description="Basic and acidic residues" evidence="2">
    <location>
        <begin position="490"/>
        <end position="500"/>
    </location>
</feature>
<dbReference type="OrthoDB" id="29546at2759"/>
<accession>A0A1D2NDC4</accession>
<feature type="non-terminal residue" evidence="6">
    <location>
        <position position="1412"/>
    </location>
</feature>
<dbReference type="SMART" id="SM00324">
    <property type="entry name" value="RhoGAP"/>
    <property type="match status" value="1"/>
</dbReference>
<gene>
    <name evidence="6" type="ORF">Ocin01_03440</name>
</gene>
<dbReference type="OMA" id="RYEYIDT"/>
<evidence type="ECO:0000256" key="1">
    <source>
        <dbReference type="ARBA" id="ARBA00022468"/>
    </source>
</evidence>
<evidence type="ECO:0000313" key="6">
    <source>
        <dbReference type="EMBL" id="ODN03250.1"/>
    </source>
</evidence>
<dbReference type="PANTHER" id="PTHR45899:SF2">
    <property type="entry name" value="RHO GTPASE ACTIVATING PROTEIN AT 15B, ISOFORM C"/>
    <property type="match status" value="1"/>
</dbReference>
<dbReference type="InterPro" id="IPR000159">
    <property type="entry name" value="RA_dom"/>
</dbReference>
<dbReference type="GO" id="GO:0005096">
    <property type="term" value="F:GTPase activator activity"/>
    <property type="evidence" value="ECO:0007669"/>
    <property type="project" value="UniProtKB-KW"/>
</dbReference>
<feature type="domain" description="Rho-GAP" evidence="5">
    <location>
        <begin position="1051"/>
        <end position="1235"/>
    </location>
</feature>
<keyword evidence="1" id="KW-0343">GTPase activation</keyword>
<proteinExistence type="predicted"/>
<dbReference type="PROSITE" id="PS50238">
    <property type="entry name" value="RHOGAP"/>
    <property type="match status" value="1"/>
</dbReference>
<name>A0A1D2NDC4_ORCCI</name>
<dbReference type="PROSITE" id="PS50200">
    <property type="entry name" value="RA"/>
    <property type="match status" value="1"/>
</dbReference>
<feature type="region of interest" description="Disordered" evidence="2">
    <location>
        <begin position="614"/>
        <end position="640"/>
    </location>
</feature>
<dbReference type="SUPFAM" id="SSF50729">
    <property type="entry name" value="PH domain-like"/>
    <property type="match status" value="2"/>
</dbReference>
<evidence type="ECO:0000256" key="2">
    <source>
        <dbReference type="SAM" id="MobiDB-lite"/>
    </source>
</evidence>
<feature type="compositionally biased region" description="Low complexity" evidence="2">
    <location>
        <begin position="513"/>
        <end position="529"/>
    </location>
</feature>
<feature type="region of interest" description="Disordered" evidence="2">
    <location>
        <begin position="479"/>
        <end position="532"/>
    </location>
</feature>
<dbReference type="CDD" id="cd00821">
    <property type="entry name" value="PH"/>
    <property type="match status" value="2"/>
</dbReference>
<evidence type="ECO:0000259" key="5">
    <source>
        <dbReference type="PROSITE" id="PS50238"/>
    </source>
</evidence>
<dbReference type="Gene3D" id="2.30.29.30">
    <property type="entry name" value="Pleckstrin-homology domain (PH domain)/Phosphotyrosine-binding domain (PTB)"/>
    <property type="match status" value="2"/>
</dbReference>
<dbReference type="PANTHER" id="PTHR45899">
    <property type="entry name" value="RHO GTPASE ACTIVATING PROTEIN AT 15B, ISOFORM C"/>
    <property type="match status" value="1"/>
</dbReference>
<feature type="compositionally biased region" description="Low complexity" evidence="2">
    <location>
        <begin position="624"/>
        <end position="633"/>
    </location>
</feature>
<dbReference type="InterPro" id="IPR011993">
    <property type="entry name" value="PH-like_dom_sf"/>
</dbReference>
<dbReference type="GO" id="GO:0005737">
    <property type="term" value="C:cytoplasm"/>
    <property type="evidence" value="ECO:0007669"/>
    <property type="project" value="TreeGrafter"/>
</dbReference>
<dbReference type="CDD" id="cd17113">
    <property type="entry name" value="RA_ARAPs"/>
    <property type="match status" value="1"/>
</dbReference>
<dbReference type="Gene3D" id="1.10.555.10">
    <property type="entry name" value="Rho GTPase activation protein"/>
    <property type="match status" value="1"/>
</dbReference>
<dbReference type="InterPro" id="IPR052227">
    <property type="entry name" value="Arf-Rho-GAP_ANK-PH_domain"/>
</dbReference>
<dbReference type="STRING" id="48709.A0A1D2NDC4"/>
<dbReference type="Proteomes" id="UP000094527">
    <property type="component" value="Unassembled WGS sequence"/>
</dbReference>
<dbReference type="Gene3D" id="3.10.20.90">
    <property type="entry name" value="Phosphatidylinositol 3-kinase Catalytic Subunit, Chain A, domain 1"/>
    <property type="match status" value="1"/>
</dbReference>
<dbReference type="InterPro" id="IPR000198">
    <property type="entry name" value="RhoGAP_dom"/>
</dbReference>
<dbReference type="SMART" id="SM00233">
    <property type="entry name" value="PH"/>
    <property type="match status" value="2"/>
</dbReference>
<feature type="region of interest" description="Disordered" evidence="2">
    <location>
        <begin position="710"/>
        <end position="731"/>
    </location>
</feature>
<feature type="region of interest" description="Disordered" evidence="2">
    <location>
        <begin position="674"/>
        <end position="694"/>
    </location>
</feature>
<feature type="domain" description="PH" evidence="3">
    <location>
        <begin position="828"/>
        <end position="931"/>
    </location>
</feature>
<dbReference type="PROSITE" id="PS50003">
    <property type="entry name" value="PH_DOMAIN"/>
    <property type="match status" value="1"/>
</dbReference>
<feature type="compositionally biased region" description="Low complexity" evidence="2">
    <location>
        <begin position="104"/>
        <end position="119"/>
    </location>
</feature>
<evidence type="ECO:0000313" key="7">
    <source>
        <dbReference type="Proteomes" id="UP000094527"/>
    </source>
</evidence>
<organism evidence="6 7">
    <name type="scientific">Orchesella cincta</name>
    <name type="common">Springtail</name>
    <name type="synonym">Podura cincta</name>
    <dbReference type="NCBI Taxonomy" id="48709"/>
    <lineage>
        <taxon>Eukaryota</taxon>
        <taxon>Metazoa</taxon>
        <taxon>Ecdysozoa</taxon>
        <taxon>Arthropoda</taxon>
        <taxon>Hexapoda</taxon>
        <taxon>Collembola</taxon>
        <taxon>Entomobryomorpha</taxon>
        <taxon>Entomobryoidea</taxon>
        <taxon>Orchesellidae</taxon>
        <taxon>Orchesellinae</taxon>
        <taxon>Orchesella</taxon>
    </lineage>
</organism>
<dbReference type="GO" id="GO:0005547">
    <property type="term" value="F:phosphatidylinositol-3,4,5-trisphosphate binding"/>
    <property type="evidence" value="ECO:0007669"/>
    <property type="project" value="TreeGrafter"/>
</dbReference>